<evidence type="ECO:0000256" key="3">
    <source>
        <dbReference type="ARBA" id="ARBA00022692"/>
    </source>
</evidence>
<comment type="subcellular location">
    <subcellularLocation>
        <location evidence="6">Cell membrane</location>
        <topology evidence="6">Multi-pass membrane protein</topology>
    </subcellularLocation>
    <subcellularLocation>
        <location evidence="1">Membrane</location>
        <topology evidence="1">Multi-pass membrane protein</topology>
    </subcellularLocation>
</comment>
<dbReference type="SUPFAM" id="SSF81345">
    <property type="entry name" value="ABC transporter involved in vitamin B12 uptake, BtuC"/>
    <property type="match status" value="1"/>
</dbReference>
<dbReference type="Proteomes" id="UP000318422">
    <property type="component" value="Unassembled WGS sequence"/>
</dbReference>
<evidence type="ECO:0000313" key="9">
    <source>
        <dbReference type="Proteomes" id="UP000318422"/>
    </source>
</evidence>
<evidence type="ECO:0000256" key="2">
    <source>
        <dbReference type="ARBA" id="ARBA00008034"/>
    </source>
</evidence>
<organism evidence="8 9">
    <name type="scientific">Zoogloea ramigera</name>
    <dbReference type="NCBI Taxonomy" id="350"/>
    <lineage>
        <taxon>Bacteria</taxon>
        <taxon>Pseudomonadati</taxon>
        <taxon>Pseudomonadota</taxon>
        <taxon>Betaproteobacteria</taxon>
        <taxon>Rhodocyclales</taxon>
        <taxon>Zoogloeaceae</taxon>
        <taxon>Zoogloea</taxon>
    </lineage>
</organism>
<dbReference type="OrthoDB" id="9180660at2"/>
<gene>
    <name evidence="8" type="ORF">ZRA01_32350</name>
</gene>
<feature type="transmembrane region" description="Helical" evidence="7">
    <location>
        <begin position="39"/>
        <end position="57"/>
    </location>
</feature>
<keyword evidence="9" id="KW-1185">Reference proteome</keyword>
<dbReference type="InterPro" id="IPR037294">
    <property type="entry name" value="ABC_BtuC-like"/>
</dbReference>
<dbReference type="GO" id="GO:0055085">
    <property type="term" value="P:transmembrane transport"/>
    <property type="evidence" value="ECO:0007669"/>
    <property type="project" value="InterPro"/>
</dbReference>
<feature type="transmembrane region" description="Helical" evidence="7">
    <location>
        <begin position="212"/>
        <end position="233"/>
    </location>
</feature>
<sequence>MSFELLFDPLFRVPFATGLLLAAILPLIGMYLRLRNEWLAALAFAQMASAGALVAMVLDGPMLAGGVLAALLAALVKGLLARAGASAYALMMLLAWGGGVLLVANHPLAEQAGHALFDGQLYFTGEAHLLVTALAAVVVLPALAWLSRPLLLARFFPEFYRARGQNERPRLLLFDLLAGLVVALATVSLGVMAAFALVFVPPLFGWRFGRGWRSALVLAALAGMGGYSVAFALSLGLDQPFGPVCASLLVMLIVVTGVKLDRM</sequence>
<comment type="similarity">
    <text evidence="2 6">Belongs to the ABC-3 integral membrane protein family.</text>
</comment>
<evidence type="ECO:0000256" key="5">
    <source>
        <dbReference type="ARBA" id="ARBA00023136"/>
    </source>
</evidence>
<feature type="transmembrane region" description="Helical" evidence="7">
    <location>
        <begin position="240"/>
        <end position="260"/>
    </location>
</feature>
<feature type="transmembrane region" description="Helical" evidence="7">
    <location>
        <begin position="12"/>
        <end position="32"/>
    </location>
</feature>
<reference evidence="8 9" key="1">
    <citation type="submission" date="2019-06" db="EMBL/GenBank/DDBJ databases">
        <title>Whole genome shotgun sequence of Zoogloea ramigera NBRC 15342.</title>
        <authorList>
            <person name="Hosoyama A."/>
            <person name="Uohara A."/>
            <person name="Ohji S."/>
            <person name="Ichikawa N."/>
        </authorList>
    </citation>
    <scope>NUCLEOTIDE SEQUENCE [LARGE SCALE GENOMIC DNA]</scope>
    <source>
        <strain evidence="8 9">NBRC 15342</strain>
    </source>
</reference>
<dbReference type="GO" id="GO:0043190">
    <property type="term" value="C:ATP-binding cassette (ABC) transporter complex"/>
    <property type="evidence" value="ECO:0007669"/>
    <property type="project" value="InterPro"/>
</dbReference>
<evidence type="ECO:0000256" key="6">
    <source>
        <dbReference type="RuleBase" id="RU003943"/>
    </source>
</evidence>
<dbReference type="InterPro" id="IPR001626">
    <property type="entry name" value="ABC_TroCD"/>
</dbReference>
<evidence type="ECO:0000313" key="8">
    <source>
        <dbReference type="EMBL" id="GEC97162.1"/>
    </source>
</evidence>
<evidence type="ECO:0008006" key="10">
    <source>
        <dbReference type="Google" id="ProtNLM"/>
    </source>
</evidence>
<evidence type="ECO:0000256" key="1">
    <source>
        <dbReference type="ARBA" id="ARBA00004141"/>
    </source>
</evidence>
<dbReference type="Pfam" id="PF00950">
    <property type="entry name" value="ABC-3"/>
    <property type="match status" value="1"/>
</dbReference>
<evidence type="ECO:0000256" key="4">
    <source>
        <dbReference type="ARBA" id="ARBA00022989"/>
    </source>
</evidence>
<dbReference type="GO" id="GO:0010043">
    <property type="term" value="P:response to zinc ion"/>
    <property type="evidence" value="ECO:0007669"/>
    <property type="project" value="TreeGrafter"/>
</dbReference>
<proteinExistence type="inferred from homology"/>
<keyword evidence="6" id="KW-0813">Transport</keyword>
<dbReference type="EMBL" id="BJNV01000068">
    <property type="protein sequence ID" value="GEC97162.1"/>
    <property type="molecule type" value="Genomic_DNA"/>
</dbReference>
<keyword evidence="5 7" id="KW-0472">Membrane</keyword>
<dbReference type="PANTHER" id="PTHR30477:SF19">
    <property type="entry name" value="METAL ABC TRANSPORTER PERMEASE"/>
    <property type="match status" value="1"/>
</dbReference>
<feature type="transmembrane region" description="Helical" evidence="7">
    <location>
        <begin position="172"/>
        <end position="200"/>
    </location>
</feature>
<dbReference type="PANTHER" id="PTHR30477">
    <property type="entry name" value="ABC-TRANSPORTER METAL-BINDING PROTEIN"/>
    <property type="match status" value="1"/>
</dbReference>
<keyword evidence="4 7" id="KW-1133">Transmembrane helix</keyword>
<feature type="transmembrane region" description="Helical" evidence="7">
    <location>
        <begin position="87"/>
        <end position="109"/>
    </location>
</feature>
<keyword evidence="3 6" id="KW-0812">Transmembrane</keyword>
<name>A0A4Y4CYG5_ZOORA</name>
<comment type="caution">
    <text evidence="8">The sequence shown here is derived from an EMBL/GenBank/DDBJ whole genome shotgun (WGS) entry which is preliminary data.</text>
</comment>
<feature type="transmembrane region" description="Helical" evidence="7">
    <location>
        <begin position="63"/>
        <end position="80"/>
    </location>
</feature>
<accession>A0A4Y4CYG5</accession>
<dbReference type="RefSeq" id="WP_141354212.1">
    <property type="nucleotide sequence ID" value="NZ_BJNV01000068.1"/>
</dbReference>
<dbReference type="AlphaFoldDB" id="A0A4Y4CYG5"/>
<evidence type="ECO:0000256" key="7">
    <source>
        <dbReference type="SAM" id="Phobius"/>
    </source>
</evidence>
<protein>
    <recommendedName>
        <fullName evidence="10">ABC transporter</fullName>
    </recommendedName>
</protein>
<feature type="transmembrane region" description="Helical" evidence="7">
    <location>
        <begin position="129"/>
        <end position="151"/>
    </location>
</feature>